<feature type="transmembrane region" description="Helical" evidence="7">
    <location>
        <begin position="373"/>
        <end position="396"/>
    </location>
</feature>
<name>A0ABW4TT89_9SPHN</name>
<evidence type="ECO:0000256" key="6">
    <source>
        <dbReference type="ARBA" id="ARBA00023136"/>
    </source>
</evidence>
<organism evidence="8 9">
    <name type="scientific">Sphingomonas arantia</name>
    <dbReference type="NCBI Taxonomy" id="1460676"/>
    <lineage>
        <taxon>Bacteria</taxon>
        <taxon>Pseudomonadati</taxon>
        <taxon>Pseudomonadota</taxon>
        <taxon>Alphaproteobacteria</taxon>
        <taxon>Sphingomonadales</taxon>
        <taxon>Sphingomonadaceae</taxon>
        <taxon>Sphingomonas</taxon>
    </lineage>
</organism>
<feature type="transmembrane region" description="Helical" evidence="7">
    <location>
        <begin position="402"/>
        <end position="424"/>
    </location>
</feature>
<feature type="transmembrane region" description="Helical" evidence="7">
    <location>
        <begin position="296"/>
        <end position="320"/>
    </location>
</feature>
<dbReference type="EMBL" id="JBHUGS010000001">
    <property type="protein sequence ID" value="MFD1949892.1"/>
    <property type="molecule type" value="Genomic_DNA"/>
</dbReference>
<feature type="transmembrane region" description="Helical" evidence="7">
    <location>
        <begin position="96"/>
        <end position="121"/>
    </location>
</feature>
<evidence type="ECO:0000256" key="4">
    <source>
        <dbReference type="ARBA" id="ARBA00022692"/>
    </source>
</evidence>
<feature type="transmembrane region" description="Helical" evidence="7">
    <location>
        <begin position="431"/>
        <end position="453"/>
    </location>
</feature>
<dbReference type="InterPro" id="IPR050833">
    <property type="entry name" value="Poly_Biosynth_Transport"/>
</dbReference>
<keyword evidence="3" id="KW-1003">Cell membrane</keyword>
<gene>
    <name evidence="8" type="ORF">ACFSGX_03795</name>
</gene>
<feature type="transmembrane region" description="Helical" evidence="7">
    <location>
        <begin position="59"/>
        <end position="84"/>
    </location>
</feature>
<evidence type="ECO:0000256" key="2">
    <source>
        <dbReference type="ARBA" id="ARBA00007430"/>
    </source>
</evidence>
<comment type="similarity">
    <text evidence="2">Belongs to the polysaccharide synthase family.</text>
</comment>
<evidence type="ECO:0000256" key="5">
    <source>
        <dbReference type="ARBA" id="ARBA00022989"/>
    </source>
</evidence>
<feature type="transmembrane region" description="Helical" evidence="7">
    <location>
        <begin position="217"/>
        <end position="237"/>
    </location>
</feature>
<sequence length="495" mass="52401">MSGMVPDERITDAGEPAGFAKRVMTAVLWRSGSQFAAQMVMWTATFFVIRLLQPSDYGLFAMTQSILVLLNLLCGYGFASALIQAKEIDESKVRQVFGLLIVLNGSIALAQVLLAPLAAAYFRQPMVTHMLRVQALIYISTPFIALPSALLARRMDFRREAQVNFAGAIAGALTALTCALAGAGVWTLVMAPIALFWTRAIGMTIAARALVWPSFRFAGLGGTWAFGGAMILSQFLWFVQTQADVAIGGRALPPHELGLYTTALFLSQIVTSKFIPPLNDVAFSAYARIQNDRAAVAYGFGKAARIVMLIAAPFCLGLAATAEPLILTVLGEKWAEAVPLVRIVALAMPALAMQILFSPAATALGQPGVQVRVSACGAVIMPVAFIVGIHAIGGGIGLASAWAWGTPLLMLVTARLAMPVIGVTAKAMVRAVLPGLGSGIVMALAVLGVDQMIDMRSPALRLAVLVVVGGAVYCGLVLTFARTTVLEAMRLLLRR</sequence>
<comment type="subcellular location">
    <subcellularLocation>
        <location evidence="1">Cell membrane</location>
        <topology evidence="1">Multi-pass membrane protein</topology>
    </subcellularLocation>
</comment>
<evidence type="ECO:0000313" key="9">
    <source>
        <dbReference type="Proteomes" id="UP001597400"/>
    </source>
</evidence>
<evidence type="ECO:0000256" key="1">
    <source>
        <dbReference type="ARBA" id="ARBA00004651"/>
    </source>
</evidence>
<evidence type="ECO:0000256" key="7">
    <source>
        <dbReference type="SAM" id="Phobius"/>
    </source>
</evidence>
<evidence type="ECO:0000313" key="8">
    <source>
        <dbReference type="EMBL" id="MFD1949892.1"/>
    </source>
</evidence>
<dbReference type="PANTHER" id="PTHR30250:SF10">
    <property type="entry name" value="LIPOPOLYSACCHARIDE BIOSYNTHESIS PROTEIN WZXC"/>
    <property type="match status" value="1"/>
</dbReference>
<feature type="transmembrane region" description="Helical" evidence="7">
    <location>
        <begin position="133"/>
        <end position="151"/>
    </location>
</feature>
<reference evidence="9" key="1">
    <citation type="journal article" date="2019" name="Int. J. Syst. Evol. Microbiol.">
        <title>The Global Catalogue of Microorganisms (GCM) 10K type strain sequencing project: providing services to taxonomists for standard genome sequencing and annotation.</title>
        <authorList>
            <consortium name="The Broad Institute Genomics Platform"/>
            <consortium name="The Broad Institute Genome Sequencing Center for Infectious Disease"/>
            <person name="Wu L."/>
            <person name="Ma J."/>
        </authorList>
    </citation>
    <scope>NUCLEOTIDE SEQUENCE [LARGE SCALE GENOMIC DNA]</scope>
    <source>
        <strain evidence="9">CGMCC 1.12702</strain>
    </source>
</reference>
<protein>
    <submittedName>
        <fullName evidence="8">Lipopolysaccharide biosynthesis protein</fullName>
    </submittedName>
</protein>
<dbReference type="PANTHER" id="PTHR30250">
    <property type="entry name" value="PST FAMILY PREDICTED COLANIC ACID TRANSPORTER"/>
    <property type="match status" value="1"/>
</dbReference>
<dbReference type="Pfam" id="PF13440">
    <property type="entry name" value="Polysacc_synt_3"/>
    <property type="match status" value="1"/>
</dbReference>
<feature type="transmembrane region" description="Helical" evidence="7">
    <location>
        <begin position="340"/>
        <end position="361"/>
    </location>
</feature>
<keyword evidence="5 7" id="KW-1133">Transmembrane helix</keyword>
<feature type="transmembrane region" description="Helical" evidence="7">
    <location>
        <begin position="163"/>
        <end position="183"/>
    </location>
</feature>
<comment type="caution">
    <text evidence="8">The sequence shown here is derived from an EMBL/GenBank/DDBJ whole genome shotgun (WGS) entry which is preliminary data.</text>
</comment>
<evidence type="ECO:0000256" key="3">
    <source>
        <dbReference type="ARBA" id="ARBA00022475"/>
    </source>
</evidence>
<keyword evidence="9" id="KW-1185">Reference proteome</keyword>
<dbReference type="Proteomes" id="UP001597400">
    <property type="component" value="Unassembled WGS sequence"/>
</dbReference>
<accession>A0ABW4TT89</accession>
<dbReference type="RefSeq" id="WP_380927596.1">
    <property type="nucleotide sequence ID" value="NZ_JBHUGS010000001.1"/>
</dbReference>
<feature type="transmembrane region" description="Helical" evidence="7">
    <location>
        <begin position="459"/>
        <end position="481"/>
    </location>
</feature>
<keyword evidence="4 7" id="KW-0812">Transmembrane</keyword>
<keyword evidence="6 7" id="KW-0472">Membrane</keyword>
<dbReference type="CDD" id="cd13127">
    <property type="entry name" value="MATE_tuaB_like"/>
    <property type="match status" value="1"/>
</dbReference>
<feature type="transmembrane region" description="Helical" evidence="7">
    <location>
        <begin position="35"/>
        <end position="53"/>
    </location>
</feature>
<proteinExistence type="inferred from homology"/>